<keyword evidence="6" id="KW-1133">Transmembrane helix</keyword>
<dbReference type="PROSITE" id="PS50111">
    <property type="entry name" value="CHEMOTAXIS_TRANSDUC_2"/>
    <property type="match status" value="1"/>
</dbReference>
<dbReference type="CDD" id="cd12913">
    <property type="entry name" value="PDC1_MCP_like"/>
    <property type="match status" value="1"/>
</dbReference>
<dbReference type="Pfam" id="PF00015">
    <property type="entry name" value="MCPsignal"/>
    <property type="match status" value="1"/>
</dbReference>
<dbReference type="SMART" id="SM00283">
    <property type="entry name" value="MA"/>
    <property type="match status" value="1"/>
</dbReference>
<dbReference type="AlphaFoldDB" id="A0A7X1B2Y5"/>
<gene>
    <name evidence="8" type="ORF">H5P27_00585</name>
</gene>
<evidence type="ECO:0000256" key="1">
    <source>
        <dbReference type="ARBA" id="ARBA00022500"/>
    </source>
</evidence>
<dbReference type="GO" id="GO:0004888">
    <property type="term" value="F:transmembrane signaling receptor activity"/>
    <property type="evidence" value="ECO:0007669"/>
    <property type="project" value="InterPro"/>
</dbReference>
<dbReference type="InterPro" id="IPR051310">
    <property type="entry name" value="MCP_chemotaxis"/>
</dbReference>
<evidence type="ECO:0000259" key="7">
    <source>
        <dbReference type="PROSITE" id="PS50111"/>
    </source>
</evidence>
<evidence type="ECO:0000256" key="5">
    <source>
        <dbReference type="SAM" id="MobiDB-lite"/>
    </source>
</evidence>
<keyword evidence="3" id="KW-0807">Transducer</keyword>
<dbReference type="Gene3D" id="3.30.450.20">
    <property type="entry name" value="PAS domain"/>
    <property type="match status" value="1"/>
</dbReference>
<dbReference type="SUPFAM" id="SSF58104">
    <property type="entry name" value="Methyl-accepting chemotaxis protein (MCP) signaling domain"/>
    <property type="match status" value="1"/>
</dbReference>
<protein>
    <submittedName>
        <fullName evidence="8">Methyl-accepting chemotaxis protein</fullName>
    </submittedName>
</protein>
<feature type="region of interest" description="Disordered" evidence="5">
    <location>
        <begin position="609"/>
        <end position="644"/>
    </location>
</feature>
<evidence type="ECO:0000256" key="4">
    <source>
        <dbReference type="SAM" id="Coils"/>
    </source>
</evidence>
<dbReference type="GO" id="GO:0016020">
    <property type="term" value="C:membrane"/>
    <property type="evidence" value="ECO:0007669"/>
    <property type="project" value="InterPro"/>
</dbReference>
<dbReference type="PANTHER" id="PTHR43531:SF11">
    <property type="entry name" value="METHYL-ACCEPTING CHEMOTAXIS PROTEIN 3"/>
    <property type="match status" value="1"/>
</dbReference>
<dbReference type="Gene3D" id="1.10.287.950">
    <property type="entry name" value="Methyl-accepting chemotaxis protein"/>
    <property type="match status" value="1"/>
</dbReference>
<name>A0A7X1B2Y5_9BACT</name>
<dbReference type="RefSeq" id="WP_185658439.1">
    <property type="nucleotide sequence ID" value="NZ_CAWPOO010000001.1"/>
</dbReference>
<accession>A0A7X1B2Y5</accession>
<feature type="transmembrane region" description="Helical" evidence="6">
    <location>
        <begin position="320"/>
        <end position="342"/>
    </location>
</feature>
<dbReference type="EMBL" id="JACHVC010000001">
    <property type="protein sequence ID" value="MBC2604547.1"/>
    <property type="molecule type" value="Genomic_DNA"/>
</dbReference>
<reference evidence="8 9" key="1">
    <citation type="submission" date="2020-07" db="EMBL/GenBank/DDBJ databases">
        <authorList>
            <person name="Feng X."/>
        </authorList>
    </citation>
    <scope>NUCLEOTIDE SEQUENCE [LARGE SCALE GENOMIC DNA]</scope>
    <source>
        <strain evidence="8 9">JCM23202</strain>
    </source>
</reference>
<keyword evidence="6" id="KW-0472">Membrane</keyword>
<organism evidence="8 9">
    <name type="scientific">Pelagicoccus albus</name>
    <dbReference type="NCBI Taxonomy" id="415222"/>
    <lineage>
        <taxon>Bacteria</taxon>
        <taxon>Pseudomonadati</taxon>
        <taxon>Verrucomicrobiota</taxon>
        <taxon>Opitutia</taxon>
        <taxon>Puniceicoccales</taxon>
        <taxon>Pelagicoccaceae</taxon>
        <taxon>Pelagicoccus</taxon>
    </lineage>
</organism>
<evidence type="ECO:0000256" key="6">
    <source>
        <dbReference type="SAM" id="Phobius"/>
    </source>
</evidence>
<dbReference type="PRINTS" id="PR00260">
    <property type="entry name" value="CHEMTRNSDUCR"/>
</dbReference>
<evidence type="ECO:0000313" key="9">
    <source>
        <dbReference type="Proteomes" id="UP000526501"/>
    </source>
</evidence>
<dbReference type="InterPro" id="IPR004089">
    <property type="entry name" value="MCPsignal_dom"/>
</dbReference>
<keyword evidence="9" id="KW-1185">Reference proteome</keyword>
<dbReference type="PANTHER" id="PTHR43531">
    <property type="entry name" value="PROTEIN ICFG"/>
    <property type="match status" value="1"/>
</dbReference>
<keyword evidence="6" id="KW-0812">Transmembrane</keyword>
<keyword evidence="4" id="KW-0175">Coiled coil</keyword>
<feature type="coiled-coil region" evidence="4">
    <location>
        <begin position="409"/>
        <end position="436"/>
    </location>
</feature>
<feature type="transmembrane region" description="Helical" evidence="6">
    <location>
        <begin position="12"/>
        <end position="33"/>
    </location>
</feature>
<comment type="similarity">
    <text evidence="2">Belongs to the methyl-accepting chemotaxis (MCP) protein family.</text>
</comment>
<dbReference type="GO" id="GO:0006935">
    <property type="term" value="P:chemotaxis"/>
    <property type="evidence" value="ECO:0007669"/>
    <property type="project" value="UniProtKB-KW"/>
</dbReference>
<dbReference type="Pfam" id="PF22673">
    <property type="entry name" value="MCP-like_PDC_1"/>
    <property type="match status" value="1"/>
</dbReference>
<keyword evidence="1" id="KW-0145">Chemotaxis</keyword>
<dbReference type="GO" id="GO:0007165">
    <property type="term" value="P:signal transduction"/>
    <property type="evidence" value="ECO:0007669"/>
    <property type="project" value="UniProtKB-KW"/>
</dbReference>
<proteinExistence type="inferred from homology"/>
<feature type="domain" description="Methyl-accepting transducer" evidence="7">
    <location>
        <begin position="359"/>
        <end position="588"/>
    </location>
</feature>
<dbReference type="Proteomes" id="UP000526501">
    <property type="component" value="Unassembled WGS sequence"/>
</dbReference>
<evidence type="ECO:0000313" key="8">
    <source>
        <dbReference type="EMBL" id="MBC2604547.1"/>
    </source>
</evidence>
<dbReference type="InterPro" id="IPR004090">
    <property type="entry name" value="Chemotax_Me-accpt_rcpt"/>
</dbReference>
<sequence length="644" mass="67831">MHLKTINSRITVWSGVCLVALATFLIGFAVLALRNQNAAVQAKLGESGEAYMLAATKLETVAIKEVFSKALEQATIVARLLEAGKDEDSGLVFDRDQANSLVRSVLLENPQFVGMSTCWEPNAFDNRDASFADAEGHDETGRFVPYWYHTGDGGAAMEPLVGYETLGDGDWYLIPRETGKPILTEPYIYPVGGEDVFMTTVAVPVKVGGRFAGVVTVDFALDFIQTLVDDVSGHYDGNAEISLISKQGVLVGVTGHPERAGKPVDDFAAESSLSDQETVVASAFMDLAGIDSSWRVLLSVPKEAFYAETRIIAAESRRGLAMMIGVGIVGILGGLAVLWFIANRISVPLHRVIERLQARSDQIAHASAQIASAGKSLADGASSQAASIEETAASLEEINSMTRRNANSAQRADTLMKNSQAKVEQAEQSMGELNDAMNAILGSSEETSKIVKTIDEIAFQTNLLALNAAVEAARAGEAGSGFAVVADEVRALATRAAASARSTSELIEKTLSNVTLGSNLVQGAKSSIYELVDSSTQATAMVSEIASASSEQATGIAQVGEAISQIESVTQQNTASAEESASAASELDIQSEGVQEVVRELVVLVRSKGSAQSGKSSEFEAPSRAGYVASSSEPGKLPSGIGFN</sequence>
<comment type="caution">
    <text evidence="8">The sequence shown here is derived from an EMBL/GenBank/DDBJ whole genome shotgun (WGS) entry which is preliminary data.</text>
</comment>
<evidence type="ECO:0000256" key="2">
    <source>
        <dbReference type="ARBA" id="ARBA00029447"/>
    </source>
</evidence>
<evidence type="ECO:0000256" key="3">
    <source>
        <dbReference type="PROSITE-ProRule" id="PRU00284"/>
    </source>
</evidence>